<feature type="region of interest" description="Disordered" evidence="12">
    <location>
        <begin position="470"/>
        <end position="491"/>
    </location>
</feature>
<keyword evidence="15" id="KW-1185">Reference proteome</keyword>
<accession>A0A8J9ZAV6</accession>
<evidence type="ECO:0000256" key="2">
    <source>
        <dbReference type="ARBA" id="ARBA00006991"/>
    </source>
</evidence>
<keyword evidence="9" id="KW-0804">Transcription</keyword>
<feature type="domain" description="C2H2-type" evidence="13">
    <location>
        <begin position="445"/>
        <end position="473"/>
    </location>
</feature>
<dbReference type="Proteomes" id="UP000838412">
    <property type="component" value="Chromosome 18"/>
</dbReference>
<comment type="subcellular location">
    <subcellularLocation>
        <location evidence="1">Nucleus</location>
    </subcellularLocation>
</comment>
<feature type="compositionally biased region" description="Basic and acidic residues" evidence="12">
    <location>
        <begin position="475"/>
        <end position="491"/>
    </location>
</feature>
<feature type="compositionally biased region" description="Polar residues" evidence="12">
    <location>
        <begin position="264"/>
        <end position="275"/>
    </location>
</feature>
<name>A0A8J9ZAV6_BRALA</name>
<evidence type="ECO:0000256" key="8">
    <source>
        <dbReference type="ARBA" id="ARBA00023125"/>
    </source>
</evidence>
<dbReference type="InterPro" id="IPR036236">
    <property type="entry name" value="Znf_C2H2_sf"/>
</dbReference>
<feature type="compositionally biased region" description="Polar residues" evidence="12">
    <location>
        <begin position="176"/>
        <end position="190"/>
    </location>
</feature>
<dbReference type="EMBL" id="OV696703">
    <property type="protein sequence ID" value="CAH1250535.1"/>
    <property type="molecule type" value="Genomic_DNA"/>
</dbReference>
<sequence>MQMSSPVTSSVPLREENSLNNVVPNHVNNGDICLESVSNDFLVEAEQLGYKTRLRWNTIIQTGLQGEMEVNDRKDTSTVESDLMSGRENHESKKALPLKESESKTFTKRKQRIGTTSSDGQLSNVGKRKQSGPVHGPSVKSKKKKVWPLEESEPKTCKKGAQKAGRTSSRRKPSNGGKSKQPSSLHGSARTTKKKVLPLKESEPKTPTKRKQNEGISSSSGEPSNDINSRHPSPMHDPSLKYRKTRIWPPQESETKSSPKRKVGTTSYSGQPSNDETNKQPGVKSEETPERQIRRRNRKKHVYVCEECGYRTRGKSTMIIHIRTHTGEKPFGCCLCSHRTTSEKNLRHHMQKRHTGLEKPYVCEYCGYTTGTKSALVKHIRIHTGEKPYACEICGYRTTCTSRMKDHMRTHTNERTHRCGQCTYRANRRDSLVRHYLTHTGDKPYHCKQCDYKSTQNCTLKRHVALMHEKRKSLQNKEKANHSDIKEEKCH</sequence>
<gene>
    <name evidence="14" type="primary">ZNF554</name>
    <name evidence="14" type="ORF">BLAG_LOCUS11220</name>
</gene>
<dbReference type="SUPFAM" id="SSF57667">
    <property type="entry name" value="beta-beta-alpha zinc fingers"/>
    <property type="match status" value="3"/>
</dbReference>
<feature type="domain" description="C2H2-type" evidence="13">
    <location>
        <begin position="361"/>
        <end position="388"/>
    </location>
</feature>
<keyword evidence="4" id="KW-0677">Repeat</keyword>
<evidence type="ECO:0000256" key="7">
    <source>
        <dbReference type="ARBA" id="ARBA00023015"/>
    </source>
</evidence>
<dbReference type="GO" id="GO:0003677">
    <property type="term" value="F:DNA binding"/>
    <property type="evidence" value="ECO:0007669"/>
    <property type="project" value="UniProtKB-KW"/>
</dbReference>
<keyword evidence="8" id="KW-0238">DNA-binding</keyword>
<protein>
    <submittedName>
        <fullName evidence="14">ZNF554 protein</fullName>
    </submittedName>
</protein>
<feature type="compositionally biased region" description="Polar residues" evidence="12">
    <location>
        <begin position="113"/>
        <end position="124"/>
    </location>
</feature>
<feature type="domain" description="C2H2-type" evidence="13">
    <location>
        <begin position="331"/>
        <end position="359"/>
    </location>
</feature>
<dbReference type="AlphaFoldDB" id="A0A8J9ZAV6"/>
<organism evidence="14 15">
    <name type="scientific">Branchiostoma lanceolatum</name>
    <name type="common">Common lancelet</name>
    <name type="synonym">Amphioxus lanceolatum</name>
    <dbReference type="NCBI Taxonomy" id="7740"/>
    <lineage>
        <taxon>Eukaryota</taxon>
        <taxon>Metazoa</taxon>
        <taxon>Chordata</taxon>
        <taxon>Cephalochordata</taxon>
        <taxon>Leptocardii</taxon>
        <taxon>Amphioxiformes</taxon>
        <taxon>Branchiostomatidae</taxon>
        <taxon>Branchiostoma</taxon>
    </lineage>
</organism>
<comment type="similarity">
    <text evidence="2">Belongs to the krueppel C2H2-type zinc-finger protein family.</text>
</comment>
<evidence type="ECO:0000256" key="4">
    <source>
        <dbReference type="ARBA" id="ARBA00022737"/>
    </source>
</evidence>
<evidence type="ECO:0000256" key="10">
    <source>
        <dbReference type="ARBA" id="ARBA00023242"/>
    </source>
</evidence>
<dbReference type="OrthoDB" id="8742770at2759"/>
<feature type="domain" description="C2H2-type" evidence="13">
    <location>
        <begin position="303"/>
        <end position="330"/>
    </location>
</feature>
<dbReference type="PANTHER" id="PTHR24379">
    <property type="entry name" value="KRAB AND ZINC FINGER DOMAIN-CONTAINING"/>
    <property type="match status" value="1"/>
</dbReference>
<keyword evidence="5 11" id="KW-0863">Zinc-finger</keyword>
<evidence type="ECO:0000313" key="14">
    <source>
        <dbReference type="EMBL" id="CAH1250535.1"/>
    </source>
</evidence>
<feature type="region of interest" description="Disordered" evidence="12">
    <location>
        <begin position="69"/>
        <end position="296"/>
    </location>
</feature>
<keyword evidence="7" id="KW-0805">Transcription regulation</keyword>
<evidence type="ECO:0000256" key="11">
    <source>
        <dbReference type="PROSITE-ProRule" id="PRU00042"/>
    </source>
</evidence>
<proteinExistence type="inferred from homology"/>
<dbReference type="GO" id="GO:0008270">
    <property type="term" value="F:zinc ion binding"/>
    <property type="evidence" value="ECO:0007669"/>
    <property type="project" value="UniProtKB-KW"/>
</dbReference>
<evidence type="ECO:0000256" key="1">
    <source>
        <dbReference type="ARBA" id="ARBA00004123"/>
    </source>
</evidence>
<feature type="domain" description="C2H2-type" evidence="13">
    <location>
        <begin position="389"/>
        <end position="416"/>
    </location>
</feature>
<dbReference type="InterPro" id="IPR013087">
    <property type="entry name" value="Znf_C2H2_type"/>
</dbReference>
<feature type="compositionally biased region" description="Polar residues" evidence="12">
    <location>
        <begin position="214"/>
        <end position="231"/>
    </location>
</feature>
<evidence type="ECO:0000256" key="3">
    <source>
        <dbReference type="ARBA" id="ARBA00022723"/>
    </source>
</evidence>
<dbReference type="FunFam" id="3.30.160.60:FF:000075">
    <property type="entry name" value="Putative zinc finger protein 536"/>
    <property type="match status" value="1"/>
</dbReference>
<dbReference type="FunFam" id="3.30.160.60:FF:002960">
    <property type="entry name" value="Zinc finger protein 19"/>
    <property type="match status" value="1"/>
</dbReference>
<evidence type="ECO:0000256" key="12">
    <source>
        <dbReference type="SAM" id="MobiDB-lite"/>
    </source>
</evidence>
<keyword evidence="3" id="KW-0479">Metal-binding</keyword>
<dbReference type="FunFam" id="3.30.160.60:FF:000634">
    <property type="entry name" value="Zinc finger X-chromosomal protein"/>
    <property type="match status" value="1"/>
</dbReference>
<feature type="domain" description="C2H2-type" evidence="13">
    <location>
        <begin position="417"/>
        <end position="444"/>
    </location>
</feature>
<dbReference type="PANTHER" id="PTHR24379:SF121">
    <property type="entry name" value="C2H2-TYPE DOMAIN-CONTAINING PROTEIN"/>
    <property type="match status" value="1"/>
</dbReference>
<keyword evidence="6" id="KW-0862">Zinc</keyword>
<dbReference type="Pfam" id="PF00096">
    <property type="entry name" value="zf-C2H2"/>
    <property type="match status" value="2"/>
</dbReference>
<reference evidence="14" key="1">
    <citation type="submission" date="2022-01" db="EMBL/GenBank/DDBJ databases">
        <authorList>
            <person name="Braso-Vives M."/>
        </authorList>
    </citation>
    <scope>NUCLEOTIDE SEQUENCE</scope>
</reference>
<dbReference type="SMART" id="SM00355">
    <property type="entry name" value="ZnF_C2H2"/>
    <property type="match status" value="6"/>
</dbReference>
<evidence type="ECO:0000256" key="9">
    <source>
        <dbReference type="ARBA" id="ARBA00023163"/>
    </source>
</evidence>
<evidence type="ECO:0000256" key="6">
    <source>
        <dbReference type="ARBA" id="ARBA00022833"/>
    </source>
</evidence>
<evidence type="ECO:0000256" key="5">
    <source>
        <dbReference type="ARBA" id="ARBA00022771"/>
    </source>
</evidence>
<dbReference type="FunFam" id="3.30.160.60:FF:002687">
    <property type="entry name" value="Uncharacterized protein"/>
    <property type="match status" value="1"/>
</dbReference>
<evidence type="ECO:0000313" key="15">
    <source>
        <dbReference type="Proteomes" id="UP000838412"/>
    </source>
</evidence>
<keyword evidence="10" id="KW-0539">Nucleus</keyword>
<evidence type="ECO:0000259" key="13">
    <source>
        <dbReference type="PROSITE" id="PS50157"/>
    </source>
</evidence>
<dbReference type="PROSITE" id="PS50157">
    <property type="entry name" value="ZINC_FINGER_C2H2_2"/>
    <property type="match status" value="6"/>
</dbReference>
<dbReference type="GO" id="GO:0005634">
    <property type="term" value="C:nucleus"/>
    <property type="evidence" value="ECO:0007669"/>
    <property type="project" value="UniProtKB-SubCell"/>
</dbReference>
<dbReference type="Gene3D" id="3.30.160.60">
    <property type="entry name" value="Classic Zinc Finger"/>
    <property type="match status" value="5"/>
</dbReference>
<feature type="compositionally biased region" description="Basic and acidic residues" evidence="12">
    <location>
        <begin position="85"/>
        <end position="105"/>
    </location>
</feature>